<evidence type="ECO:0000313" key="3">
    <source>
        <dbReference type="Proteomes" id="UP001431313"/>
    </source>
</evidence>
<dbReference type="SMART" id="SM00923">
    <property type="entry name" value="MbtH"/>
    <property type="match status" value="1"/>
</dbReference>
<gene>
    <name evidence="2" type="ORF">NX801_17765</name>
</gene>
<evidence type="ECO:0000313" key="2">
    <source>
        <dbReference type="EMBL" id="MCS0637478.1"/>
    </source>
</evidence>
<keyword evidence="3" id="KW-1185">Reference proteome</keyword>
<dbReference type="InterPro" id="IPR005153">
    <property type="entry name" value="MbtH-like_dom"/>
</dbReference>
<dbReference type="PANTHER" id="PTHR38444:SF1">
    <property type="entry name" value="ENTEROBACTIN BIOSYNTHESIS PROTEIN YBDZ"/>
    <property type="match status" value="1"/>
</dbReference>
<proteinExistence type="predicted"/>
<dbReference type="Pfam" id="PF03621">
    <property type="entry name" value="MbtH"/>
    <property type="match status" value="1"/>
</dbReference>
<protein>
    <submittedName>
        <fullName evidence="2">MbtH family protein</fullName>
    </submittedName>
</protein>
<evidence type="ECO:0000259" key="1">
    <source>
        <dbReference type="SMART" id="SM00923"/>
    </source>
</evidence>
<feature type="domain" description="MbtH-like" evidence="1">
    <location>
        <begin position="10"/>
        <end position="62"/>
    </location>
</feature>
<dbReference type="InterPro" id="IPR038020">
    <property type="entry name" value="MbtH-like_sf"/>
</dbReference>
<dbReference type="Gene3D" id="3.90.820.10">
    <property type="entry name" value="Structural Genomics, Unknown Function 30-nov-00 1gh9 Mol_id"/>
    <property type="match status" value="1"/>
</dbReference>
<reference evidence="2" key="1">
    <citation type="submission" date="2022-08" db="EMBL/GenBank/DDBJ databases">
        <authorList>
            <person name="Somphong A."/>
            <person name="Phongsopitanun W."/>
        </authorList>
    </citation>
    <scope>NUCLEOTIDE SEQUENCE</scope>
    <source>
        <strain evidence="2">LP05-1</strain>
    </source>
</reference>
<organism evidence="2 3">
    <name type="scientific">Streptomyces pyxinae</name>
    <dbReference type="NCBI Taxonomy" id="2970734"/>
    <lineage>
        <taxon>Bacteria</taxon>
        <taxon>Bacillati</taxon>
        <taxon>Actinomycetota</taxon>
        <taxon>Actinomycetes</taxon>
        <taxon>Kitasatosporales</taxon>
        <taxon>Streptomycetaceae</taxon>
        <taxon>Streptomyces</taxon>
    </lineage>
</organism>
<dbReference type="PANTHER" id="PTHR38444">
    <property type="entry name" value="ENTEROBACTIN BIOSYNTHESIS PROTEIN YBDZ"/>
    <property type="match status" value="1"/>
</dbReference>
<dbReference type="InterPro" id="IPR037407">
    <property type="entry name" value="MLP_fam"/>
</dbReference>
<sequence>MAAHSDAPVNPFDADGEFAQFLVLTNEAGQHSLWPSFADVPEDWTAVHGPCGRQEALDRITASAPELLAR</sequence>
<dbReference type="Proteomes" id="UP001431313">
    <property type="component" value="Unassembled WGS sequence"/>
</dbReference>
<name>A0ABT2CJ83_9ACTN</name>
<dbReference type="SUPFAM" id="SSF160582">
    <property type="entry name" value="MbtH-like"/>
    <property type="match status" value="1"/>
</dbReference>
<accession>A0ABT2CJ83</accession>
<comment type="caution">
    <text evidence="2">The sequence shown here is derived from an EMBL/GenBank/DDBJ whole genome shotgun (WGS) entry which is preliminary data.</text>
</comment>
<dbReference type="EMBL" id="JANUGQ010000014">
    <property type="protein sequence ID" value="MCS0637478.1"/>
    <property type="molecule type" value="Genomic_DNA"/>
</dbReference>
<dbReference type="RefSeq" id="WP_258788727.1">
    <property type="nucleotide sequence ID" value="NZ_JANUGQ010000014.1"/>
</dbReference>